<dbReference type="AlphaFoldDB" id="A0A4R3NKA1"/>
<evidence type="ECO:0000256" key="3">
    <source>
        <dbReference type="ARBA" id="ARBA00022676"/>
    </source>
</evidence>
<evidence type="ECO:0000256" key="5">
    <source>
        <dbReference type="ARBA" id="ARBA00022692"/>
    </source>
</evidence>
<gene>
    <name evidence="10" type="ORF">EC835_11055</name>
</gene>
<dbReference type="RefSeq" id="WP_036955307.1">
    <property type="nucleotide sequence ID" value="NZ_CABKTH010000015.1"/>
</dbReference>
<feature type="transmembrane region" description="Helical" evidence="8">
    <location>
        <begin position="188"/>
        <end position="204"/>
    </location>
</feature>
<evidence type="ECO:0000313" key="11">
    <source>
        <dbReference type="Proteomes" id="UP000295055"/>
    </source>
</evidence>
<evidence type="ECO:0000256" key="7">
    <source>
        <dbReference type="ARBA" id="ARBA00023136"/>
    </source>
</evidence>
<keyword evidence="2" id="KW-1003">Cell membrane</keyword>
<dbReference type="PANTHER" id="PTHR33908:SF3">
    <property type="entry name" value="UNDECAPRENYL PHOSPHATE-ALPHA-4-AMINO-4-DEOXY-L-ARABINOSE ARABINOSYL TRANSFERASE"/>
    <property type="match status" value="1"/>
</dbReference>
<feature type="transmembrane region" description="Helical" evidence="8">
    <location>
        <begin position="410"/>
        <end position="430"/>
    </location>
</feature>
<dbReference type="GO" id="GO:0010041">
    <property type="term" value="P:response to iron(III) ion"/>
    <property type="evidence" value="ECO:0007669"/>
    <property type="project" value="TreeGrafter"/>
</dbReference>
<accession>A0A4R3NKA1</accession>
<dbReference type="OrthoDB" id="9775035at2"/>
<dbReference type="GO" id="GO:0005886">
    <property type="term" value="C:plasma membrane"/>
    <property type="evidence" value="ECO:0007669"/>
    <property type="project" value="UniProtKB-SubCell"/>
</dbReference>
<dbReference type="EMBL" id="SMAS01000010">
    <property type="protein sequence ID" value="TCT30184.1"/>
    <property type="molecule type" value="Genomic_DNA"/>
</dbReference>
<feature type="transmembrane region" description="Helical" evidence="8">
    <location>
        <begin position="87"/>
        <end position="105"/>
    </location>
</feature>
<feature type="transmembrane region" description="Helical" evidence="8">
    <location>
        <begin position="317"/>
        <end position="335"/>
    </location>
</feature>
<evidence type="ECO:0000256" key="2">
    <source>
        <dbReference type="ARBA" id="ARBA00022475"/>
    </source>
</evidence>
<evidence type="ECO:0000313" key="10">
    <source>
        <dbReference type="EMBL" id="TCT30184.1"/>
    </source>
</evidence>
<keyword evidence="4 10" id="KW-0808">Transferase</keyword>
<keyword evidence="3" id="KW-0328">Glycosyltransferase</keyword>
<reference evidence="10 11" key="1">
    <citation type="submission" date="2019-03" db="EMBL/GenBank/DDBJ databases">
        <title>Genomic analyses of the natural microbiome of Caenorhabditis elegans.</title>
        <authorList>
            <person name="Samuel B."/>
        </authorList>
    </citation>
    <scope>NUCLEOTIDE SEQUENCE [LARGE SCALE GENOMIC DNA]</scope>
    <source>
        <strain evidence="10 11">JUb102</strain>
    </source>
</reference>
<keyword evidence="7 8" id="KW-0472">Membrane</keyword>
<feature type="transmembrane region" description="Helical" evidence="8">
    <location>
        <begin position="450"/>
        <end position="468"/>
    </location>
</feature>
<comment type="caution">
    <text evidence="10">The sequence shown here is derived from an EMBL/GenBank/DDBJ whole genome shotgun (WGS) entry which is preliminary data.</text>
</comment>
<comment type="subcellular location">
    <subcellularLocation>
        <location evidence="1">Cell membrane</location>
        <topology evidence="1">Multi-pass membrane protein</topology>
    </subcellularLocation>
</comment>
<dbReference type="GO" id="GO:0009103">
    <property type="term" value="P:lipopolysaccharide biosynthetic process"/>
    <property type="evidence" value="ECO:0007669"/>
    <property type="project" value="TreeGrafter"/>
</dbReference>
<evidence type="ECO:0000256" key="6">
    <source>
        <dbReference type="ARBA" id="ARBA00022989"/>
    </source>
</evidence>
<evidence type="ECO:0000259" key="9">
    <source>
        <dbReference type="Pfam" id="PF02366"/>
    </source>
</evidence>
<feature type="transmembrane region" description="Helical" evidence="8">
    <location>
        <begin position="263"/>
        <end position="282"/>
    </location>
</feature>
<name>A0A4R3NKA1_9GAMM</name>
<keyword evidence="5 8" id="KW-0812">Transmembrane</keyword>
<dbReference type="GO" id="GO:0000030">
    <property type="term" value="F:mannosyltransferase activity"/>
    <property type="evidence" value="ECO:0007669"/>
    <property type="project" value="InterPro"/>
</dbReference>
<feature type="transmembrane region" description="Helical" evidence="8">
    <location>
        <begin position="211"/>
        <end position="235"/>
    </location>
</feature>
<feature type="transmembrane region" description="Helical" evidence="8">
    <location>
        <begin position="117"/>
        <end position="137"/>
    </location>
</feature>
<proteinExistence type="predicted"/>
<dbReference type="InterPro" id="IPR003342">
    <property type="entry name" value="ArnT-like_N"/>
</dbReference>
<feature type="domain" description="ArnT-like N-terminal" evidence="9">
    <location>
        <begin position="16"/>
        <end position="243"/>
    </location>
</feature>
<feature type="transmembrane region" description="Helical" evidence="8">
    <location>
        <begin position="143"/>
        <end position="159"/>
    </location>
</feature>
<dbReference type="GO" id="GO:0016763">
    <property type="term" value="F:pentosyltransferase activity"/>
    <property type="evidence" value="ECO:0007669"/>
    <property type="project" value="TreeGrafter"/>
</dbReference>
<sequence>MMMANNKVAYFKWCLLFGFVLITYFLPLNGRMLWQPDELRYAEISRELILSSHWSVPELLGIRYFEKPIFGYWVGSFFQMLFGENNVSVRLGVVFSTLISGLFVYLSAKMAWKNKDLAFNAVLIYLSMFMILTIGTYNILDPIVTAFITMIIFFFQWGITTTQRAHKLYAYILIGVACGLGVMTKGFLVLVLPVLVCSVSAIYFKKFKDVCLYALISILVAVLVCLPWALTIASLEPDYWSYFFWVEHIQRFMADNAQNKSPFWFYMPILLAAVLPWLGYLFSSIAHAVRARGMNLYFLLWAALPFLFFSVTKGKLLTYILPCIAPIAILMASYLQQVLTQNKVATIRLNALINITLGIAAAGAFIASPYFPKMNLYQGDESYKMWIAAGAFLFWAVMGVVSFNRKFWSWAAACTLVLSLSIGHVIPKYIESNNTPQGVLTKYQDQLQNRAVLLTNNVGLGTALAWVLKRDDITMLYQTGELGYGLNYPDAENRFYRLEQLPSLLASQNNRNVAVVVDASQNEVIDALPGTPIIIKEGKLVMAFYEGQ</sequence>
<dbReference type="GO" id="GO:0006493">
    <property type="term" value="P:protein O-linked glycosylation"/>
    <property type="evidence" value="ECO:0007669"/>
    <property type="project" value="InterPro"/>
</dbReference>
<feature type="transmembrane region" description="Helical" evidence="8">
    <location>
        <begin position="9"/>
        <end position="26"/>
    </location>
</feature>
<feature type="transmembrane region" description="Helical" evidence="8">
    <location>
        <begin position="166"/>
        <end position="182"/>
    </location>
</feature>
<protein>
    <submittedName>
        <fullName evidence="10">4-amino-4-deoxy-L-arabinose transferase</fullName>
    </submittedName>
</protein>
<feature type="transmembrane region" description="Helical" evidence="8">
    <location>
        <begin position="347"/>
        <end position="371"/>
    </location>
</feature>
<evidence type="ECO:0000256" key="8">
    <source>
        <dbReference type="SAM" id="Phobius"/>
    </source>
</evidence>
<dbReference type="PANTHER" id="PTHR33908">
    <property type="entry name" value="MANNOSYLTRANSFERASE YKCB-RELATED"/>
    <property type="match status" value="1"/>
</dbReference>
<organism evidence="10 11">
    <name type="scientific">Providencia alcalifaciens</name>
    <dbReference type="NCBI Taxonomy" id="126385"/>
    <lineage>
        <taxon>Bacteria</taxon>
        <taxon>Pseudomonadati</taxon>
        <taxon>Pseudomonadota</taxon>
        <taxon>Gammaproteobacteria</taxon>
        <taxon>Enterobacterales</taxon>
        <taxon>Morganellaceae</taxon>
        <taxon>Providencia</taxon>
    </lineage>
</organism>
<keyword evidence="6 8" id="KW-1133">Transmembrane helix</keyword>
<feature type="transmembrane region" description="Helical" evidence="8">
    <location>
        <begin position="383"/>
        <end position="403"/>
    </location>
</feature>
<dbReference type="InterPro" id="IPR050297">
    <property type="entry name" value="LipidA_mod_glycosyltrf_83"/>
</dbReference>
<dbReference type="Proteomes" id="UP000295055">
    <property type="component" value="Unassembled WGS sequence"/>
</dbReference>
<dbReference type="Pfam" id="PF02366">
    <property type="entry name" value="PMT"/>
    <property type="match status" value="1"/>
</dbReference>
<feature type="transmembrane region" description="Helical" evidence="8">
    <location>
        <begin position="294"/>
        <end position="311"/>
    </location>
</feature>
<evidence type="ECO:0000256" key="4">
    <source>
        <dbReference type="ARBA" id="ARBA00022679"/>
    </source>
</evidence>
<evidence type="ECO:0000256" key="1">
    <source>
        <dbReference type="ARBA" id="ARBA00004651"/>
    </source>
</evidence>
<dbReference type="NCBIfam" id="NF009784">
    <property type="entry name" value="PRK13279.1"/>
    <property type="match status" value="1"/>
</dbReference>